<proteinExistence type="predicted"/>
<sequence length="111" mass="11929">MHACKVYLQPACKGLVGRLGQTPSPARVGHCTRSSCTAAGSVTLHYRARSRCTVLHKAGATRNQRRVLQVCTKPTPHAISAGCCRSAQSRRHLHPTSPTPCTVACHLFLSV</sequence>
<reference evidence="1 2" key="1">
    <citation type="journal article" date="2024" name="G3 (Bethesda)">
        <title>Genome assembly of Hibiscus sabdariffa L. provides insights into metabolisms of medicinal natural products.</title>
        <authorList>
            <person name="Kim T."/>
        </authorList>
    </citation>
    <scope>NUCLEOTIDE SEQUENCE [LARGE SCALE GENOMIC DNA]</scope>
    <source>
        <strain evidence="1">TK-2024</strain>
        <tissue evidence="1">Old leaves</tissue>
    </source>
</reference>
<organism evidence="1 2">
    <name type="scientific">Hibiscus sabdariffa</name>
    <name type="common">roselle</name>
    <dbReference type="NCBI Taxonomy" id="183260"/>
    <lineage>
        <taxon>Eukaryota</taxon>
        <taxon>Viridiplantae</taxon>
        <taxon>Streptophyta</taxon>
        <taxon>Embryophyta</taxon>
        <taxon>Tracheophyta</taxon>
        <taxon>Spermatophyta</taxon>
        <taxon>Magnoliopsida</taxon>
        <taxon>eudicotyledons</taxon>
        <taxon>Gunneridae</taxon>
        <taxon>Pentapetalae</taxon>
        <taxon>rosids</taxon>
        <taxon>malvids</taxon>
        <taxon>Malvales</taxon>
        <taxon>Malvaceae</taxon>
        <taxon>Malvoideae</taxon>
        <taxon>Hibiscus</taxon>
    </lineage>
</organism>
<gene>
    <name evidence="1" type="ORF">V6N11_034955</name>
</gene>
<dbReference type="EMBL" id="JBBPBN010002646">
    <property type="protein sequence ID" value="KAK8474548.1"/>
    <property type="molecule type" value="Genomic_DNA"/>
</dbReference>
<accession>A0ABR1Z6E4</accession>
<protein>
    <submittedName>
        <fullName evidence="1">Uncharacterized protein</fullName>
    </submittedName>
</protein>
<name>A0ABR1Z6E4_9ROSI</name>
<keyword evidence="2" id="KW-1185">Reference proteome</keyword>
<dbReference type="Proteomes" id="UP001396334">
    <property type="component" value="Unassembled WGS sequence"/>
</dbReference>
<evidence type="ECO:0000313" key="2">
    <source>
        <dbReference type="Proteomes" id="UP001396334"/>
    </source>
</evidence>
<evidence type="ECO:0000313" key="1">
    <source>
        <dbReference type="EMBL" id="KAK8474548.1"/>
    </source>
</evidence>
<comment type="caution">
    <text evidence="1">The sequence shown here is derived from an EMBL/GenBank/DDBJ whole genome shotgun (WGS) entry which is preliminary data.</text>
</comment>